<dbReference type="PANTHER" id="PTHR30478">
    <property type="entry name" value="DNA POLYMERASE III SUBUNIT BETA"/>
    <property type="match status" value="1"/>
</dbReference>
<dbReference type="GO" id="GO:0009360">
    <property type="term" value="C:DNA polymerase III complex"/>
    <property type="evidence" value="ECO:0007669"/>
    <property type="project" value="InterPro"/>
</dbReference>
<dbReference type="RefSeq" id="WP_166394825.1">
    <property type="nucleotide sequence ID" value="NZ_CP045121.1"/>
</dbReference>
<dbReference type="InterPro" id="IPR022637">
    <property type="entry name" value="DNA_polIII_beta_cen"/>
</dbReference>
<keyword evidence="7 9" id="KW-0239">DNA-directed DNA polymerase</keyword>
<evidence type="ECO:0000256" key="6">
    <source>
        <dbReference type="ARBA" id="ARBA00022705"/>
    </source>
</evidence>
<evidence type="ECO:0000256" key="3">
    <source>
        <dbReference type="ARBA" id="ARBA00022490"/>
    </source>
</evidence>
<keyword evidence="3 9" id="KW-0963">Cytoplasm</keyword>
<protein>
    <recommendedName>
        <fullName evidence="9">Beta sliding clamp</fullName>
    </recommendedName>
</protein>
<proteinExistence type="inferred from homology"/>
<keyword evidence="4 9" id="KW-0808">Transferase</keyword>
<dbReference type="InterPro" id="IPR046938">
    <property type="entry name" value="DNA_clamp_sf"/>
</dbReference>
<dbReference type="PIRSF" id="PIRSF000804">
    <property type="entry name" value="DNA_pol_III_b"/>
    <property type="match status" value="1"/>
</dbReference>
<feature type="domain" description="DNA polymerase III beta sliding clamp central" evidence="11">
    <location>
        <begin position="133"/>
        <end position="248"/>
    </location>
</feature>
<evidence type="ECO:0000259" key="11">
    <source>
        <dbReference type="Pfam" id="PF02767"/>
    </source>
</evidence>
<dbReference type="Gene3D" id="3.10.150.10">
    <property type="entry name" value="DNA Polymerase III, subunit A, domain 2"/>
    <property type="match status" value="1"/>
</dbReference>
<dbReference type="Pfam" id="PF00712">
    <property type="entry name" value="DNA_pol3_beta"/>
    <property type="match status" value="1"/>
</dbReference>
<evidence type="ECO:0000256" key="8">
    <source>
        <dbReference type="ARBA" id="ARBA00023125"/>
    </source>
</evidence>
<evidence type="ECO:0000259" key="10">
    <source>
        <dbReference type="Pfam" id="PF00712"/>
    </source>
</evidence>
<dbReference type="InterPro" id="IPR022635">
    <property type="entry name" value="DNA_polIII_beta_C"/>
</dbReference>
<evidence type="ECO:0000313" key="14">
    <source>
        <dbReference type="Proteomes" id="UP000502706"/>
    </source>
</evidence>
<dbReference type="Pfam" id="PF02767">
    <property type="entry name" value="DNA_pol3_beta_2"/>
    <property type="match status" value="1"/>
</dbReference>
<evidence type="ECO:0000313" key="13">
    <source>
        <dbReference type="EMBL" id="QIN77161.1"/>
    </source>
</evidence>
<comment type="function">
    <text evidence="9">Confers DNA tethering and processivity to DNA polymerases and other proteins. Acts as a clamp, forming a ring around DNA (a reaction catalyzed by the clamp-loading complex) which diffuses in an ATP-independent manner freely and bidirectionally along dsDNA. Initially characterized for its ability to contact the catalytic subunit of DNA polymerase III (Pol III), a complex, multichain enzyme responsible for most of the replicative synthesis in bacteria; Pol III exhibits 3'-5' exonuclease proofreading activity. The beta chain is required for initiation of replication as well as for processivity of DNA replication.</text>
</comment>
<keyword evidence="5 9" id="KW-0548">Nucleotidyltransferase</keyword>
<evidence type="ECO:0000256" key="5">
    <source>
        <dbReference type="ARBA" id="ARBA00022695"/>
    </source>
</evidence>
<accession>A0A6G8PT96</accession>
<dbReference type="GO" id="GO:0003677">
    <property type="term" value="F:DNA binding"/>
    <property type="evidence" value="ECO:0007669"/>
    <property type="project" value="UniProtKB-UniRule"/>
</dbReference>
<dbReference type="SMART" id="SM00480">
    <property type="entry name" value="POL3Bc"/>
    <property type="match status" value="1"/>
</dbReference>
<keyword evidence="6 9" id="KW-0235">DNA replication</keyword>
<comment type="subunit">
    <text evidence="9">Forms a ring-shaped head-to-tail homodimer around DNA.</text>
</comment>
<dbReference type="Proteomes" id="UP000502706">
    <property type="component" value="Chromosome"/>
</dbReference>
<comment type="similarity">
    <text evidence="2 9">Belongs to the beta sliding clamp family.</text>
</comment>
<keyword evidence="8" id="KW-0238">DNA-binding</keyword>
<evidence type="ECO:0000256" key="7">
    <source>
        <dbReference type="ARBA" id="ARBA00022932"/>
    </source>
</evidence>
<dbReference type="KEGG" id="rmar:GBA65_00010"/>
<evidence type="ECO:0000259" key="12">
    <source>
        <dbReference type="Pfam" id="PF02768"/>
    </source>
</evidence>
<dbReference type="InterPro" id="IPR001001">
    <property type="entry name" value="DNA_polIII_beta"/>
</dbReference>
<dbReference type="AlphaFoldDB" id="A0A6G8PT96"/>
<dbReference type="InterPro" id="IPR022634">
    <property type="entry name" value="DNA_polIII_beta_N"/>
</dbReference>
<dbReference type="NCBIfam" id="TIGR00663">
    <property type="entry name" value="dnan"/>
    <property type="match status" value="1"/>
</dbReference>
<dbReference type="GO" id="GO:0003887">
    <property type="term" value="F:DNA-directed DNA polymerase activity"/>
    <property type="evidence" value="ECO:0007669"/>
    <property type="project" value="UniProtKB-UniRule"/>
</dbReference>
<dbReference type="PANTHER" id="PTHR30478:SF0">
    <property type="entry name" value="BETA SLIDING CLAMP"/>
    <property type="match status" value="1"/>
</dbReference>
<dbReference type="Gene3D" id="3.70.10.10">
    <property type="match status" value="1"/>
</dbReference>
<gene>
    <name evidence="13" type="primary">dnaN</name>
    <name evidence="13" type="ORF">GBA65_00010</name>
</gene>
<sequence>MRAVCNTEMFGRKLALVSRGVSARSTIQLLGGILLEASADAGELRLSATDMEISIQTTSPAEVGEEGRVVVPARIFNDVVRSLPGGEISLVHDRSEGVVRLSSRENEYGIRAYAAEDFPNLPSFDEGSAFKMSADVIVETVEKVSKSYSRDETRPVLTGILVSFEESRVRMVTTDSYRLSIKETELATNGFDGERQAIIPARAMQEVSRISSASGEEGVEVVLSENQALFKIGDVLFGTRLIEGNFPEYRRLLPSVFEREISVDREELIGTLRRVNLFAQRQTPPVPVSLAFTEGAVEVSVRNGEVGEAREKLPSNAEGEEEFRISFNPTYLIDGVTAVDSEKVRFKLNESLKPGLIVPDTEDEGEPDFLYLIMPMRDPSRS</sequence>
<name>A0A6G8PT96_9ACTN</name>
<dbReference type="EMBL" id="CP045121">
    <property type="protein sequence ID" value="QIN77161.1"/>
    <property type="molecule type" value="Genomic_DNA"/>
</dbReference>
<dbReference type="GO" id="GO:0008408">
    <property type="term" value="F:3'-5' exonuclease activity"/>
    <property type="evidence" value="ECO:0007669"/>
    <property type="project" value="InterPro"/>
</dbReference>
<dbReference type="GO" id="GO:0005737">
    <property type="term" value="C:cytoplasm"/>
    <property type="evidence" value="ECO:0007669"/>
    <property type="project" value="UniProtKB-SubCell"/>
</dbReference>
<feature type="domain" description="DNA polymerase III beta sliding clamp C-terminal" evidence="12">
    <location>
        <begin position="250"/>
        <end position="377"/>
    </location>
</feature>
<evidence type="ECO:0000256" key="2">
    <source>
        <dbReference type="ARBA" id="ARBA00010752"/>
    </source>
</evidence>
<evidence type="ECO:0000256" key="1">
    <source>
        <dbReference type="ARBA" id="ARBA00004496"/>
    </source>
</evidence>
<dbReference type="CDD" id="cd00140">
    <property type="entry name" value="beta_clamp"/>
    <property type="match status" value="1"/>
</dbReference>
<dbReference type="Pfam" id="PF02768">
    <property type="entry name" value="DNA_pol3_beta_3"/>
    <property type="match status" value="1"/>
</dbReference>
<evidence type="ECO:0000256" key="4">
    <source>
        <dbReference type="ARBA" id="ARBA00022679"/>
    </source>
</evidence>
<reference evidence="13 14" key="1">
    <citation type="submission" date="2019-10" db="EMBL/GenBank/DDBJ databases">
        <title>Rubrobacter sp nov SCSIO 52915 isolated from a deep-sea sediment in the South China Sea.</title>
        <authorList>
            <person name="Chen R.W."/>
        </authorList>
    </citation>
    <scope>NUCLEOTIDE SEQUENCE [LARGE SCALE GENOMIC DNA]</scope>
    <source>
        <strain evidence="13 14">SCSIO 52915</strain>
    </source>
</reference>
<feature type="domain" description="DNA polymerase III beta sliding clamp N-terminal" evidence="10">
    <location>
        <begin position="1"/>
        <end position="122"/>
    </location>
</feature>
<dbReference type="SUPFAM" id="SSF55979">
    <property type="entry name" value="DNA clamp"/>
    <property type="match status" value="3"/>
</dbReference>
<dbReference type="GO" id="GO:0006271">
    <property type="term" value="P:DNA strand elongation involved in DNA replication"/>
    <property type="evidence" value="ECO:0007669"/>
    <property type="project" value="TreeGrafter"/>
</dbReference>
<organism evidence="13 14">
    <name type="scientific">Rubrobacter marinus</name>
    <dbReference type="NCBI Taxonomy" id="2653852"/>
    <lineage>
        <taxon>Bacteria</taxon>
        <taxon>Bacillati</taxon>
        <taxon>Actinomycetota</taxon>
        <taxon>Rubrobacteria</taxon>
        <taxon>Rubrobacterales</taxon>
        <taxon>Rubrobacteraceae</taxon>
        <taxon>Rubrobacter</taxon>
    </lineage>
</organism>
<evidence type="ECO:0000256" key="9">
    <source>
        <dbReference type="PIRNR" id="PIRNR000804"/>
    </source>
</evidence>
<keyword evidence="14" id="KW-1185">Reference proteome</keyword>
<comment type="subcellular location">
    <subcellularLocation>
        <location evidence="1 9">Cytoplasm</location>
    </subcellularLocation>
</comment>